<dbReference type="Pfam" id="PF00581">
    <property type="entry name" value="Rhodanese"/>
    <property type="match status" value="3"/>
</dbReference>
<proteinExistence type="predicted"/>
<dbReference type="SUPFAM" id="SSF52821">
    <property type="entry name" value="Rhodanese/Cell cycle control phosphatase"/>
    <property type="match status" value="3"/>
</dbReference>
<protein>
    <submittedName>
        <fullName evidence="5">Thiosulfate sulfurtransferase</fullName>
    </submittedName>
</protein>
<dbReference type="Proteomes" id="UP001198983">
    <property type="component" value="Chromosome"/>
</dbReference>
<dbReference type="PROSITE" id="PS51257">
    <property type="entry name" value="PROKAR_LIPOPROTEIN"/>
    <property type="match status" value="1"/>
</dbReference>
<dbReference type="SMART" id="SM00450">
    <property type="entry name" value="RHOD"/>
    <property type="match status" value="3"/>
</dbReference>
<accession>A0AAX2ZFL5</accession>
<feature type="signal peptide" evidence="3">
    <location>
        <begin position="1"/>
        <end position="23"/>
    </location>
</feature>
<feature type="domain" description="Rhodanese" evidence="4">
    <location>
        <begin position="185"/>
        <end position="300"/>
    </location>
</feature>
<name>A0AAX2ZFL5_9FIRM</name>
<evidence type="ECO:0000313" key="6">
    <source>
        <dbReference type="Proteomes" id="UP001198983"/>
    </source>
</evidence>
<dbReference type="AlphaFoldDB" id="A0AAX2ZFL5"/>
<gene>
    <name evidence="5" type="ORF">JW646_01410</name>
</gene>
<dbReference type="PROSITE" id="PS50206">
    <property type="entry name" value="RHODANESE_3"/>
    <property type="match status" value="3"/>
</dbReference>
<sequence>MQKKLLSLVCCAALSAMFVVGCASNDKSKTSEENKTKVVATDDVKKSLKDEKTIIVDARGNDVYSGWAIEGATRGGHIPGATDFSADWLESKAENKDDYLSDAIENKKLKSYENVIVYDTNGEDASKVASYLSSNGIKNVSTYDANEWIKDKSLELESYKNYDMYVPADMVKEIVDGKTPENFTDSKNIKIVDVRWGNDKESGYLDGHIPSAVHVNTDDFETPKVYVNNIEEWRLNGDKALVNLALKSGITSKDCVIVTSPEPLAACRYAVILKYLGVKDVRVMSGGFDVWNEKGYALEKEGVKAKAEKDFGVDAPANPDMIDTIKETKEFLKKDDYTLVDNRTWNEYIGKESGYSYHKIKGRIEGAVYGYAGKTDSSSMDYYRNADKTMRNGYEILSMWKDDCKIDLNNHLAFMCGSGWRAAETYWDAMVMGLDNTSLYSDGWIAWSNEGNKYVTGDPTK</sequence>
<feature type="domain" description="Rhodanese" evidence="4">
    <location>
        <begin position="333"/>
        <end position="456"/>
    </location>
</feature>
<keyword evidence="1" id="KW-0808">Transferase</keyword>
<dbReference type="InterPro" id="IPR045078">
    <property type="entry name" value="TST/MPST-like"/>
</dbReference>
<feature type="domain" description="Rhodanese" evidence="4">
    <location>
        <begin position="49"/>
        <end position="157"/>
    </location>
</feature>
<dbReference type="InterPro" id="IPR001763">
    <property type="entry name" value="Rhodanese-like_dom"/>
</dbReference>
<evidence type="ECO:0000256" key="1">
    <source>
        <dbReference type="ARBA" id="ARBA00022679"/>
    </source>
</evidence>
<keyword evidence="2" id="KW-0677">Repeat</keyword>
<dbReference type="RefSeq" id="WP_228416305.1">
    <property type="nucleotide sequence ID" value="NZ_CP081135.1"/>
</dbReference>
<feature type="chain" id="PRO_5043735382" evidence="3">
    <location>
        <begin position="24"/>
        <end position="461"/>
    </location>
</feature>
<dbReference type="KEGG" id="tem:JW646_01410"/>
<dbReference type="EMBL" id="CP081135">
    <property type="protein sequence ID" value="UEL48134.1"/>
    <property type="molecule type" value="Genomic_DNA"/>
</dbReference>
<dbReference type="InterPro" id="IPR036873">
    <property type="entry name" value="Rhodanese-like_dom_sf"/>
</dbReference>
<dbReference type="Gene3D" id="3.40.250.10">
    <property type="entry name" value="Rhodanese-like domain"/>
    <property type="match status" value="3"/>
</dbReference>
<keyword evidence="6" id="KW-1185">Reference proteome</keyword>
<keyword evidence="3" id="KW-0732">Signal</keyword>
<dbReference type="PANTHER" id="PTHR11364">
    <property type="entry name" value="THIOSULFATE SULFERTANSFERASE"/>
    <property type="match status" value="1"/>
</dbReference>
<evidence type="ECO:0000313" key="5">
    <source>
        <dbReference type="EMBL" id="UEL48134.1"/>
    </source>
</evidence>
<dbReference type="PANTHER" id="PTHR11364:SF27">
    <property type="entry name" value="SULFURTRANSFERASE"/>
    <property type="match status" value="1"/>
</dbReference>
<evidence type="ECO:0000256" key="3">
    <source>
        <dbReference type="SAM" id="SignalP"/>
    </source>
</evidence>
<organism evidence="5 6">
    <name type="scientific">Terrisporobacter hibernicus</name>
    <dbReference type="NCBI Taxonomy" id="2813371"/>
    <lineage>
        <taxon>Bacteria</taxon>
        <taxon>Bacillati</taxon>
        <taxon>Bacillota</taxon>
        <taxon>Clostridia</taxon>
        <taxon>Peptostreptococcales</taxon>
        <taxon>Peptostreptococcaceae</taxon>
        <taxon>Terrisporobacter</taxon>
    </lineage>
</organism>
<dbReference type="GO" id="GO:0004792">
    <property type="term" value="F:thiosulfate-cyanide sulfurtransferase activity"/>
    <property type="evidence" value="ECO:0007669"/>
    <property type="project" value="TreeGrafter"/>
</dbReference>
<evidence type="ECO:0000259" key="4">
    <source>
        <dbReference type="PROSITE" id="PS50206"/>
    </source>
</evidence>
<evidence type="ECO:0000256" key="2">
    <source>
        <dbReference type="ARBA" id="ARBA00022737"/>
    </source>
</evidence>
<reference evidence="5 6" key="1">
    <citation type="journal article" date="2023" name="Int. J. Syst. Evol. Microbiol.">
        <title>Terrisporobacter hibernicus sp. nov., isolated from bovine faeces in Northern Ireland.</title>
        <authorList>
            <person name="Mitchell M."/>
            <person name="Nguyen S.V."/>
            <person name="Connor M."/>
            <person name="Fairley D.J."/>
            <person name="Donoghue O."/>
            <person name="Marshall H."/>
            <person name="Koolman L."/>
            <person name="McMullan G."/>
            <person name="Schaffer K.E."/>
            <person name="McGrath J.W."/>
            <person name="Fanning S."/>
        </authorList>
    </citation>
    <scope>NUCLEOTIDE SEQUENCE [LARGE SCALE GENOMIC DNA]</scope>
    <source>
        <strain evidence="5 6">MCA3</strain>
    </source>
</reference>